<dbReference type="InterPro" id="IPR052892">
    <property type="entry name" value="NA-targeting_endonuclease"/>
</dbReference>
<dbReference type="GO" id="GO:0003676">
    <property type="term" value="F:nucleic acid binding"/>
    <property type="evidence" value="ECO:0007669"/>
    <property type="project" value="InterPro"/>
</dbReference>
<accession>A0A433VIY7</accession>
<organism evidence="2 3">
    <name type="scientific">Dulcicalothrix desertica PCC 7102</name>
    <dbReference type="NCBI Taxonomy" id="232991"/>
    <lineage>
        <taxon>Bacteria</taxon>
        <taxon>Bacillati</taxon>
        <taxon>Cyanobacteriota</taxon>
        <taxon>Cyanophyceae</taxon>
        <taxon>Nostocales</taxon>
        <taxon>Calotrichaceae</taxon>
        <taxon>Dulcicalothrix</taxon>
    </lineage>
</organism>
<dbReference type="PANTHER" id="PTHR33877">
    <property type="entry name" value="SLL1193 PROTEIN"/>
    <property type="match status" value="1"/>
</dbReference>
<evidence type="ECO:0000259" key="1">
    <source>
        <dbReference type="SMART" id="SM00507"/>
    </source>
</evidence>
<gene>
    <name evidence="2" type="ORF">DSM106972_032790</name>
</gene>
<dbReference type="InterPro" id="IPR002711">
    <property type="entry name" value="HNH"/>
</dbReference>
<dbReference type="InterPro" id="IPR025938">
    <property type="entry name" value="RRXRR_dom"/>
</dbReference>
<dbReference type="Gene3D" id="1.10.30.50">
    <property type="match status" value="1"/>
</dbReference>
<comment type="caution">
    <text evidence="2">The sequence shown here is derived from an EMBL/GenBank/DDBJ whole genome shotgun (WGS) entry which is preliminary data.</text>
</comment>
<dbReference type="Pfam" id="PF14239">
    <property type="entry name" value="RRXRR"/>
    <property type="match status" value="1"/>
</dbReference>
<reference evidence="2" key="1">
    <citation type="submission" date="2018-12" db="EMBL/GenBank/DDBJ databases">
        <authorList>
            <person name="Will S."/>
            <person name="Neumann-Schaal M."/>
            <person name="Henke P."/>
        </authorList>
    </citation>
    <scope>NUCLEOTIDE SEQUENCE</scope>
    <source>
        <strain evidence="2">PCC 7102</strain>
    </source>
</reference>
<keyword evidence="3" id="KW-1185">Reference proteome</keyword>
<dbReference type="GO" id="GO:0004519">
    <property type="term" value="F:endonuclease activity"/>
    <property type="evidence" value="ECO:0007669"/>
    <property type="project" value="InterPro"/>
</dbReference>
<dbReference type="PANTHER" id="PTHR33877:SF2">
    <property type="entry name" value="OS07G0170200 PROTEIN"/>
    <property type="match status" value="1"/>
</dbReference>
<proteinExistence type="predicted"/>
<dbReference type="CDD" id="cd00085">
    <property type="entry name" value="HNHc"/>
    <property type="match status" value="1"/>
</dbReference>
<evidence type="ECO:0000313" key="2">
    <source>
        <dbReference type="EMBL" id="RUT06073.1"/>
    </source>
</evidence>
<evidence type="ECO:0000313" key="3">
    <source>
        <dbReference type="Proteomes" id="UP000271624"/>
    </source>
</evidence>
<dbReference type="Proteomes" id="UP000271624">
    <property type="component" value="Unassembled WGS sequence"/>
</dbReference>
<dbReference type="GO" id="GO:0008270">
    <property type="term" value="F:zinc ion binding"/>
    <property type="evidence" value="ECO:0007669"/>
    <property type="project" value="InterPro"/>
</dbReference>
<dbReference type="NCBIfam" id="NF040563">
    <property type="entry name" value="guided_IscB"/>
    <property type="match status" value="1"/>
</dbReference>
<dbReference type="InterPro" id="IPR003615">
    <property type="entry name" value="HNH_nuc"/>
</dbReference>
<name>A0A433VIY7_9CYAN</name>
<protein>
    <recommendedName>
        <fullName evidence="1">HNH nuclease domain-containing protein</fullName>
    </recommendedName>
</protein>
<dbReference type="EMBL" id="RSCL01000007">
    <property type="protein sequence ID" value="RUT06073.1"/>
    <property type="molecule type" value="Genomic_DNA"/>
</dbReference>
<reference evidence="2" key="2">
    <citation type="journal article" date="2019" name="Genome Biol. Evol.">
        <title>Day and night: Metabolic profiles and evolutionary relationships of six axenic non-marine cyanobacteria.</title>
        <authorList>
            <person name="Will S.E."/>
            <person name="Henke P."/>
            <person name="Boedeker C."/>
            <person name="Huang S."/>
            <person name="Brinkmann H."/>
            <person name="Rohde M."/>
            <person name="Jarek M."/>
            <person name="Friedl T."/>
            <person name="Seufert S."/>
            <person name="Schumacher M."/>
            <person name="Overmann J."/>
            <person name="Neumann-Schaal M."/>
            <person name="Petersen J."/>
        </authorList>
    </citation>
    <scope>NUCLEOTIDE SEQUENCE [LARGE SCALE GENOMIC DNA]</scope>
    <source>
        <strain evidence="2">PCC 7102</strain>
    </source>
</reference>
<feature type="domain" description="HNH nuclease" evidence="1">
    <location>
        <begin position="47"/>
        <end position="98"/>
    </location>
</feature>
<dbReference type="InterPro" id="IPR047693">
    <property type="entry name" value="RNA-guided_IscB-like"/>
</dbReference>
<sequence>MTWVKRIIKLAPIKSIAFERVKFDIQKLENPSIEGIEYQQGTLQGYTLREALLEHWGRKCAYCDAVNVPLEIEHIRPKSQGGSDRFNNLTLSCQRCNQNKSNQSIDEFLKNDPVRLDNIKRHQKQSLRDAAAVNSTRNKLFDSLKSFNIPAYCGSGAYTKMMRIKSNLPKTHFIDAGCVNALQEVTLKTIQPLRVKCNGHGNRQFVTMDKHGFPRSCYAPKHVRKDWKAGDIIKVKKKDGTSVLGRVKKAAKTLIFIPFRGKETSFSPKNTKPIHRSDGYRYSFTTIDSELLQKIAT</sequence>
<dbReference type="Pfam" id="PF01844">
    <property type="entry name" value="HNH"/>
    <property type="match status" value="1"/>
</dbReference>
<dbReference type="AlphaFoldDB" id="A0A433VIY7"/>
<dbReference type="SMART" id="SM00507">
    <property type="entry name" value="HNHc"/>
    <property type="match status" value="1"/>
</dbReference>